<dbReference type="AlphaFoldDB" id="A0A128EKA9"/>
<keyword evidence="2 4" id="KW-0479">Metal-binding</keyword>
<evidence type="ECO:0000259" key="5">
    <source>
        <dbReference type="PROSITE" id="PS51007"/>
    </source>
</evidence>
<dbReference type="GO" id="GO:0009055">
    <property type="term" value="F:electron transfer activity"/>
    <property type="evidence" value="ECO:0007669"/>
    <property type="project" value="InterPro"/>
</dbReference>
<protein>
    <recommendedName>
        <fullName evidence="5">Cytochrome c domain-containing protein</fullName>
    </recommendedName>
</protein>
<reference evidence="6 7" key="1">
    <citation type="submission" date="2016-02" db="EMBL/GenBank/DDBJ databases">
        <authorList>
            <consortium name="Pathogen Informatics"/>
        </authorList>
    </citation>
    <scope>NUCLEOTIDE SEQUENCE [LARGE SCALE GENOMIC DNA]</scope>
    <source>
        <strain evidence="6 7">RC20</strain>
    </source>
</reference>
<dbReference type="GO" id="GO:0046872">
    <property type="term" value="F:metal ion binding"/>
    <property type="evidence" value="ECO:0007669"/>
    <property type="project" value="UniProtKB-KW"/>
</dbReference>
<organism evidence="6 7">
    <name type="scientific">Campylobacter geochelonis</name>
    <dbReference type="NCBI Taxonomy" id="1780362"/>
    <lineage>
        <taxon>Bacteria</taxon>
        <taxon>Pseudomonadati</taxon>
        <taxon>Campylobacterota</taxon>
        <taxon>Epsilonproteobacteria</taxon>
        <taxon>Campylobacterales</taxon>
        <taxon>Campylobacteraceae</taxon>
        <taxon>Campylobacter</taxon>
    </lineage>
</organism>
<feature type="domain" description="Cytochrome c" evidence="5">
    <location>
        <begin position="21"/>
        <end position="114"/>
    </location>
</feature>
<sequence>MRVLLVLSVFCSVLLSESFITDLEYGNMLYKNPRGIGCNRCHGLKGEGMIISKYKEYNQTSEKKDEKVLKAPAINSLSLQEFADGIVEPKGVMPSYFLTQNEIIVLYKYLKEINKEKK</sequence>
<dbReference type="InterPro" id="IPR009056">
    <property type="entry name" value="Cyt_c-like_dom"/>
</dbReference>
<dbReference type="Proteomes" id="UP000069632">
    <property type="component" value="Unassembled WGS sequence"/>
</dbReference>
<dbReference type="OrthoDB" id="5328547at2"/>
<evidence type="ECO:0000256" key="4">
    <source>
        <dbReference type="PROSITE-ProRule" id="PRU00433"/>
    </source>
</evidence>
<keyword evidence="7" id="KW-1185">Reference proteome</keyword>
<dbReference type="InterPro" id="IPR036909">
    <property type="entry name" value="Cyt_c-like_dom_sf"/>
</dbReference>
<evidence type="ECO:0000313" key="6">
    <source>
        <dbReference type="EMBL" id="CZE49385.1"/>
    </source>
</evidence>
<proteinExistence type="predicted"/>
<dbReference type="Pfam" id="PF00034">
    <property type="entry name" value="Cytochrom_C"/>
    <property type="match status" value="1"/>
</dbReference>
<dbReference type="PROSITE" id="PS51007">
    <property type="entry name" value="CYTC"/>
    <property type="match status" value="1"/>
</dbReference>
<dbReference type="GO" id="GO:0020037">
    <property type="term" value="F:heme binding"/>
    <property type="evidence" value="ECO:0007669"/>
    <property type="project" value="InterPro"/>
</dbReference>
<evidence type="ECO:0000256" key="1">
    <source>
        <dbReference type="ARBA" id="ARBA00022617"/>
    </source>
</evidence>
<evidence type="ECO:0000256" key="3">
    <source>
        <dbReference type="ARBA" id="ARBA00023004"/>
    </source>
</evidence>
<name>A0A128EKA9_9BACT</name>
<dbReference type="RefSeq" id="WP_075495414.1">
    <property type="nucleotide sequence ID" value="NZ_CP053844.1"/>
</dbReference>
<keyword evidence="1 4" id="KW-0349">Heme</keyword>
<gene>
    <name evidence="6" type="ORF">ERS672216_01893</name>
</gene>
<keyword evidence="3 4" id="KW-0408">Iron</keyword>
<dbReference type="EMBL" id="FIZP01000020">
    <property type="protein sequence ID" value="CZE49385.1"/>
    <property type="molecule type" value="Genomic_DNA"/>
</dbReference>
<evidence type="ECO:0000313" key="7">
    <source>
        <dbReference type="Proteomes" id="UP000069632"/>
    </source>
</evidence>
<dbReference type="SUPFAM" id="SSF46626">
    <property type="entry name" value="Cytochrome c"/>
    <property type="match status" value="1"/>
</dbReference>
<accession>A0A128EKA9</accession>
<evidence type="ECO:0000256" key="2">
    <source>
        <dbReference type="ARBA" id="ARBA00022723"/>
    </source>
</evidence>
<dbReference type="Gene3D" id="1.10.760.10">
    <property type="entry name" value="Cytochrome c-like domain"/>
    <property type="match status" value="1"/>
</dbReference>